<dbReference type="AlphaFoldDB" id="A0A4W3IU19"/>
<evidence type="ECO:0000259" key="4">
    <source>
        <dbReference type="PROSITE" id="PS50013"/>
    </source>
</evidence>
<dbReference type="PANTHER" id="PTHR43684:SF2">
    <property type="entry name" value="CHROMODOMAIN Y-LIKE PROTEIN 2"/>
    <property type="match status" value="1"/>
</dbReference>
<dbReference type="SMART" id="SM00298">
    <property type="entry name" value="CHROMO"/>
    <property type="match status" value="1"/>
</dbReference>
<dbReference type="Gene3D" id="3.90.226.10">
    <property type="entry name" value="2-enoyl-CoA Hydratase, Chain A, domain 1"/>
    <property type="match status" value="1"/>
</dbReference>
<reference evidence="6" key="1">
    <citation type="journal article" date="2006" name="Science">
        <title>Ancient noncoding elements conserved in the human genome.</title>
        <authorList>
            <person name="Venkatesh B."/>
            <person name="Kirkness E.F."/>
            <person name="Loh Y.H."/>
            <person name="Halpern A.L."/>
            <person name="Lee A.P."/>
            <person name="Johnson J."/>
            <person name="Dandona N."/>
            <person name="Viswanathan L.D."/>
            <person name="Tay A."/>
            <person name="Venter J.C."/>
            <person name="Strausberg R.L."/>
            <person name="Brenner S."/>
        </authorList>
    </citation>
    <scope>NUCLEOTIDE SEQUENCE [LARGE SCALE GENOMIC DNA]</scope>
</reference>
<dbReference type="InterPro" id="IPR014748">
    <property type="entry name" value="Enoyl-CoA_hydra_C"/>
</dbReference>
<dbReference type="CDD" id="cd06558">
    <property type="entry name" value="crotonase-like"/>
    <property type="match status" value="1"/>
</dbReference>
<dbReference type="Pfam" id="PF00385">
    <property type="entry name" value="Chromo"/>
    <property type="match status" value="1"/>
</dbReference>
<evidence type="ECO:0000313" key="5">
    <source>
        <dbReference type="Ensembl" id="ENSCMIP00000029778.1"/>
    </source>
</evidence>
<reference evidence="5" key="4">
    <citation type="submission" date="2025-08" db="UniProtKB">
        <authorList>
            <consortium name="Ensembl"/>
        </authorList>
    </citation>
    <scope>IDENTIFICATION</scope>
</reference>
<dbReference type="InterPro" id="IPR023779">
    <property type="entry name" value="Chromodomain_CS"/>
</dbReference>
<dbReference type="SUPFAM" id="SSF52096">
    <property type="entry name" value="ClpP/crotonase"/>
    <property type="match status" value="1"/>
</dbReference>
<dbReference type="InterPro" id="IPR001753">
    <property type="entry name" value="Enoyl-CoA_hydra/iso"/>
</dbReference>
<feature type="domain" description="Chromo" evidence="4">
    <location>
        <begin position="5"/>
        <end position="53"/>
    </location>
</feature>
<sequence length="484" mass="54473">QISRDLIEQIVDKRKNKKGKWEYLIRWKGYGSNEDTWEPEHHLLHCEEFIDEFNGLNVAQKRTKSGKRGSSPRQVLRDNHGTSAIRAYEATKGKGGGLRRKRTIAHQKQKRGAVGRESKPGHGDPKKIIATKTVHYRTTASGVQIMPYKKTVNSFQNGDVKHKNALHGEGGPCWEVCREGAGECSTSNGQANHSCSAKRKLTEDKEDYVFDKRLRCSVRQNESNYRFRDIVVRKQDGFTHILLSSQTSDNNSLTPEIMKEVRRALSNAAADDSKLLLLSAVGSVFCGGLDYSYLIGRLSNDRRKESTRIADSIRDFVNAFIQFKKPIVVAVNGPAMGLGASILPLCDIVWASEKAWFQTPYATVRLTPAGCSSYTFPQIMGVALANEMLFCGRKLTAQEACSRGLVSQVFWPTTFSQEVMLRVKEMAMCSAMVLEESKCLVRSFLKSTLEQVNERECQMLKQLWSSSKGLDSLFSYLQEKIYEV</sequence>
<dbReference type="GO" id="GO:0005634">
    <property type="term" value="C:nucleus"/>
    <property type="evidence" value="ECO:0007669"/>
    <property type="project" value="UniProtKB-SubCell"/>
</dbReference>
<protein>
    <submittedName>
        <fullName evidence="5">Chromodomain Y like 2</fullName>
    </submittedName>
</protein>
<proteinExistence type="predicted"/>
<dbReference type="GeneTree" id="ENSGT00940000159646"/>
<reference evidence="6" key="3">
    <citation type="journal article" date="2014" name="Nature">
        <title>Elephant shark genome provides unique insights into gnathostome evolution.</title>
        <authorList>
            <consortium name="International Elephant Shark Genome Sequencing Consortium"/>
            <person name="Venkatesh B."/>
            <person name="Lee A.P."/>
            <person name="Ravi V."/>
            <person name="Maurya A.K."/>
            <person name="Lian M.M."/>
            <person name="Swann J.B."/>
            <person name="Ohta Y."/>
            <person name="Flajnik M.F."/>
            <person name="Sutoh Y."/>
            <person name="Kasahara M."/>
            <person name="Hoon S."/>
            <person name="Gangu V."/>
            <person name="Roy S.W."/>
            <person name="Irimia M."/>
            <person name="Korzh V."/>
            <person name="Kondrychyn I."/>
            <person name="Lim Z.W."/>
            <person name="Tay B.H."/>
            <person name="Tohari S."/>
            <person name="Kong K.W."/>
            <person name="Ho S."/>
            <person name="Lorente-Galdos B."/>
            <person name="Quilez J."/>
            <person name="Marques-Bonet T."/>
            <person name="Raney B.J."/>
            <person name="Ingham P.W."/>
            <person name="Tay A."/>
            <person name="Hillier L.W."/>
            <person name="Minx P."/>
            <person name="Boehm T."/>
            <person name="Wilson R.K."/>
            <person name="Brenner S."/>
            <person name="Warren W.C."/>
        </authorList>
    </citation>
    <scope>NUCLEOTIDE SEQUENCE [LARGE SCALE GENOMIC DNA]</scope>
</reference>
<dbReference type="InterPro" id="IPR023780">
    <property type="entry name" value="Chromo_domain"/>
</dbReference>
<dbReference type="Pfam" id="PF00378">
    <property type="entry name" value="ECH_1"/>
    <property type="match status" value="1"/>
</dbReference>
<evidence type="ECO:0000256" key="2">
    <source>
        <dbReference type="ARBA" id="ARBA00023242"/>
    </source>
</evidence>
<feature type="compositionally biased region" description="Basic and acidic residues" evidence="3">
    <location>
        <begin position="114"/>
        <end position="126"/>
    </location>
</feature>
<dbReference type="CDD" id="cd18634">
    <property type="entry name" value="CD_CDY"/>
    <property type="match status" value="1"/>
</dbReference>
<organism evidence="5 6">
    <name type="scientific">Callorhinchus milii</name>
    <name type="common">Ghost shark</name>
    <dbReference type="NCBI Taxonomy" id="7868"/>
    <lineage>
        <taxon>Eukaryota</taxon>
        <taxon>Metazoa</taxon>
        <taxon>Chordata</taxon>
        <taxon>Craniata</taxon>
        <taxon>Vertebrata</taxon>
        <taxon>Chondrichthyes</taxon>
        <taxon>Holocephali</taxon>
        <taxon>Chimaeriformes</taxon>
        <taxon>Callorhinchidae</taxon>
        <taxon>Callorhinchus</taxon>
    </lineage>
</organism>
<reference evidence="5" key="5">
    <citation type="submission" date="2025-09" db="UniProtKB">
        <authorList>
            <consortium name="Ensembl"/>
        </authorList>
    </citation>
    <scope>IDENTIFICATION</scope>
</reference>
<reference evidence="6" key="2">
    <citation type="journal article" date="2007" name="PLoS Biol.">
        <title>Survey sequencing and comparative analysis of the elephant shark (Callorhinchus milii) genome.</title>
        <authorList>
            <person name="Venkatesh B."/>
            <person name="Kirkness E.F."/>
            <person name="Loh Y.H."/>
            <person name="Halpern A.L."/>
            <person name="Lee A.P."/>
            <person name="Johnson J."/>
            <person name="Dandona N."/>
            <person name="Viswanathan L.D."/>
            <person name="Tay A."/>
            <person name="Venter J.C."/>
            <person name="Strausberg R.L."/>
            <person name="Brenner S."/>
        </authorList>
    </citation>
    <scope>NUCLEOTIDE SEQUENCE [LARGE SCALE GENOMIC DNA]</scope>
</reference>
<dbReference type="PROSITE" id="PS00598">
    <property type="entry name" value="CHROMO_1"/>
    <property type="match status" value="1"/>
</dbReference>
<dbReference type="InterPro" id="IPR016197">
    <property type="entry name" value="Chromo-like_dom_sf"/>
</dbReference>
<name>A0A4W3IU19_CALMI</name>
<dbReference type="PROSITE" id="PS50013">
    <property type="entry name" value="CHROMO_2"/>
    <property type="match status" value="1"/>
</dbReference>
<dbReference type="Ensembl" id="ENSCMIT00000030244.1">
    <property type="protein sequence ID" value="ENSCMIP00000029778.1"/>
    <property type="gene ID" value="ENSCMIG00000012835.1"/>
</dbReference>
<dbReference type="InterPro" id="IPR000953">
    <property type="entry name" value="Chromo/chromo_shadow_dom"/>
</dbReference>
<feature type="region of interest" description="Disordered" evidence="3">
    <location>
        <begin position="62"/>
        <end position="82"/>
    </location>
</feature>
<dbReference type="InterPro" id="IPR051053">
    <property type="entry name" value="ECH/Chromodomain_protein"/>
</dbReference>
<evidence type="ECO:0000256" key="1">
    <source>
        <dbReference type="ARBA" id="ARBA00004123"/>
    </source>
</evidence>
<comment type="subcellular location">
    <subcellularLocation>
        <location evidence="1">Nucleus</location>
    </subcellularLocation>
</comment>
<dbReference type="Proteomes" id="UP000314986">
    <property type="component" value="Unassembled WGS sequence"/>
</dbReference>
<accession>A0A4W3IU19</accession>
<keyword evidence="6" id="KW-1185">Reference proteome</keyword>
<dbReference type="Gene3D" id="1.10.12.10">
    <property type="entry name" value="Lyase 2-enoyl-coa Hydratase, Chain A, domain 2"/>
    <property type="match status" value="1"/>
</dbReference>
<feature type="region of interest" description="Disordered" evidence="3">
    <location>
        <begin position="107"/>
        <end position="126"/>
    </location>
</feature>
<dbReference type="PANTHER" id="PTHR43684">
    <property type="match status" value="1"/>
</dbReference>
<dbReference type="SUPFAM" id="SSF54160">
    <property type="entry name" value="Chromo domain-like"/>
    <property type="match status" value="1"/>
</dbReference>
<dbReference type="InterPro" id="IPR029045">
    <property type="entry name" value="ClpP/crotonase-like_dom_sf"/>
</dbReference>
<dbReference type="Gene3D" id="2.40.50.40">
    <property type="match status" value="1"/>
</dbReference>
<dbReference type="FunFam" id="3.90.226.10:FF:000012">
    <property type="entry name" value="Chromodomain Y-like protein 2"/>
    <property type="match status" value="1"/>
</dbReference>
<evidence type="ECO:0000256" key="3">
    <source>
        <dbReference type="SAM" id="MobiDB-lite"/>
    </source>
</evidence>
<evidence type="ECO:0000313" key="6">
    <source>
        <dbReference type="Proteomes" id="UP000314986"/>
    </source>
</evidence>
<dbReference type="GO" id="GO:0003714">
    <property type="term" value="F:transcription corepressor activity"/>
    <property type="evidence" value="ECO:0007669"/>
    <property type="project" value="TreeGrafter"/>
</dbReference>
<keyword evidence="2" id="KW-0539">Nucleus</keyword>